<keyword evidence="2" id="KW-1133">Transmembrane helix</keyword>
<dbReference type="EMBL" id="JAHRHY010000017">
    <property type="protein sequence ID" value="KAG9062972.1"/>
    <property type="molecule type" value="Genomic_DNA"/>
</dbReference>
<keyword evidence="2" id="KW-0812">Transmembrane</keyword>
<protein>
    <submittedName>
        <fullName evidence="3">Uncharacterized protein</fullName>
    </submittedName>
</protein>
<organism evidence="3 4">
    <name type="scientific">Linnemannia hyalina</name>
    <dbReference type="NCBI Taxonomy" id="64524"/>
    <lineage>
        <taxon>Eukaryota</taxon>
        <taxon>Fungi</taxon>
        <taxon>Fungi incertae sedis</taxon>
        <taxon>Mucoromycota</taxon>
        <taxon>Mortierellomycotina</taxon>
        <taxon>Mortierellomycetes</taxon>
        <taxon>Mortierellales</taxon>
        <taxon>Mortierellaceae</taxon>
        <taxon>Linnemannia</taxon>
    </lineage>
</organism>
<feature type="compositionally biased region" description="Acidic residues" evidence="1">
    <location>
        <begin position="280"/>
        <end position="321"/>
    </location>
</feature>
<proteinExistence type="predicted"/>
<feature type="compositionally biased region" description="Basic residues" evidence="1">
    <location>
        <begin position="115"/>
        <end position="174"/>
    </location>
</feature>
<sequence>MKVFTRRSTTTAVAVGIDQDSFLIGKDGLSDGSAVGEEEGVGAGNVEINSGLAGSIVLQPTAAAAAAAPEQSVEDDDDLEGEVVEVNGEAATEKYTAERKKGILTTRPDTPHIGRNPKSKHHHHRGQLGGQHGKKKGVVHRHRIPGGRGDKKHRYVGNKDRKHGHMRHEKHRHQGGGQGQDSKKPPRVRTLIIDKIKCHRRRTSSPPHVHHEESLLRNFDNNDGDDDGLGGRPNALNTHKRAKQKYVFMSSPCSNYLPPSCPNENQDALVRPLASIDESLEYEVVDHDEEVDGEGDSEEEEEDDGGDDEDEDDYEDVDESAVDGRLEASDNDATKTTLPLNCGYENNSVYTCSAIMALPVKKSACESDRICLETPTGPTCTPPACICEDDATHCGSTFDAACALKSDTLYKCTNGGLSSVAKDCALTGICSANIVLDSGGKIGPRTLDICVCASTFDAPCNYDSKALLICGDLGDVPIIQENCIASCEVKIGPDACAFDECRYEKQTIYTCKANQSLPQKTVLGTCSANVVDPPEAFEAVVDNFCIDKYKCTVAGTTVCASTFDASCNYKTKNLMACNNINDTPTLKKSCTASCTAQVGPDVCALDPCACTKAGDTCGSAFPDTCNYEKNSHLYKCVKGALPTPIKDCGTGTCSASVVEGASVDFSAMANDICIDQCACKEAGVGVYGSVFNSIYAYNSKALMNCAKVGDVPTVKETCTLSCTVQAGQDVCACTTTGDTCGTAFPANCNLKTTTIYNCAAVEAIPVKKFNCLGNAICFVQPIGPKCTLPECISKDDNKHCGSAFFGACNMVSNTLYNCAMGALPTVVKDCSPGVCSGNIVSDVTAETADTNGTVVAAHKPKDFTAMAGDEFCIDECAFKESEALVCGSSFDAICNYNASALMSCENTGDMPVLMNVCTTECTRKDITSECNLDPCACIVAGDTCGGLLPANCGYDPTIVYSCAGPGAAPVNKLECKSGSTCTTSAAGPTCRSLDCICKDNGHHCGSQFPSSCEYSENTLYRCTMGLVPADEKDCEMESYDNKTLMSCGNQGDVPVVSETCTSYCDVISSAPDVCTFDPCACRRVGDTCGKSFPANCGYLPDSLYTCATNRTLPAKKSACQSFETCHTVPGGVDVCLANKVCDCVGTGTIVEVKPVSSRGDFIQFIQDNIGSFPVVGPLIITLLLAGLKSLVIDLQTGLATSIGGTVAFLYGILQMLNIVSPANQTNPIRDYLLRLLGLLDIPTECGGGGTLTLSPLIDGLFTALTAGASVAIYASYTALNAALTTLDYVPYIGTIMAPFRYMLEAVKQIADCLSTGTATTTTGAIAVGKLELERDGEGKVGLLGDDGQDQQPLVIEQLERMLVEV</sequence>
<evidence type="ECO:0000256" key="1">
    <source>
        <dbReference type="SAM" id="MobiDB-lite"/>
    </source>
</evidence>
<dbReference type="Proteomes" id="UP000707451">
    <property type="component" value="Unassembled WGS sequence"/>
</dbReference>
<feature type="transmembrane region" description="Helical" evidence="2">
    <location>
        <begin position="1198"/>
        <end position="1219"/>
    </location>
</feature>
<reference evidence="3" key="1">
    <citation type="submission" date="2021-06" db="EMBL/GenBank/DDBJ databases">
        <title>Genome Sequence of Mortierella hyaline Strain SCG-10, a Cold-Adapted, Nitrate-Reducing Fungus Isolated from Soil in Minnesota, USA.</title>
        <authorList>
            <person name="Aldossari N."/>
        </authorList>
    </citation>
    <scope>NUCLEOTIDE SEQUENCE</scope>
    <source>
        <strain evidence="3">SCG-10</strain>
    </source>
</reference>
<feature type="compositionally biased region" description="Basic and acidic residues" evidence="1">
    <location>
        <begin position="91"/>
        <end position="101"/>
    </location>
</feature>
<dbReference type="OrthoDB" id="2425533at2759"/>
<keyword evidence="2" id="KW-0472">Membrane</keyword>
<feature type="region of interest" description="Disordered" evidence="1">
    <location>
        <begin position="280"/>
        <end position="330"/>
    </location>
</feature>
<keyword evidence="4" id="KW-1185">Reference proteome</keyword>
<evidence type="ECO:0000256" key="2">
    <source>
        <dbReference type="SAM" id="Phobius"/>
    </source>
</evidence>
<evidence type="ECO:0000313" key="3">
    <source>
        <dbReference type="EMBL" id="KAG9062972.1"/>
    </source>
</evidence>
<name>A0A9P7XL89_9FUNG</name>
<feature type="transmembrane region" description="Helical" evidence="2">
    <location>
        <begin position="1172"/>
        <end position="1191"/>
    </location>
</feature>
<comment type="caution">
    <text evidence="3">The sequence shown here is derived from an EMBL/GenBank/DDBJ whole genome shotgun (WGS) entry which is preliminary data.</text>
</comment>
<feature type="region of interest" description="Disordered" evidence="1">
    <location>
        <begin position="87"/>
        <end position="236"/>
    </location>
</feature>
<evidence type="ECO:0000313" key="4">
    <source>
        <dbReference type="Proteomes" id="UP000707451"/>
    </source>
</evidence>
<gene>
    <name evidence="3" type="ORF">KI688_004572</name>
</gene>
<accession>A0A9P7XL89</accession>